<feature type="transmembrane region" description="Helical" evidence="2">
    <location>
        <begin position="383"/>
        <end position="401"/>
    </location>
</feature>
<evidence type="ECO:0000313" key="4">
    <source>
        <dbReference type="EMBL" id="OAD39824.1"/>
    </source>
</evidence>
<dbReference type="GO" id="GO:0015293">
    <property type="term" value="F:symporter activity"/>
    <property type="evidence" value="ECO:0007669"/>
    <property type="project" value="InterPro"/>
</dbReference>
<feature type="transmembrane region" description="Helical" evidence="2">
    <location>
        <begin position="219"/>
        <end position="242"/>
    </location>
</feature>
<dbReference type="Gene3D" id="1.20.1250.20">
    <property type="entry name" value="MFS general substrate transporter like domains"/>
    <property type="match status" value="2"/>
</dbReference>
<feature type="transmembrane region" description="Helical" evidence="2">
    <location>
        <begin position="305"/>
        <end position="327"/>
    </location>
</feature>
<reference evidence="4 5" key="1">
    <citation type="submission" date="2016-02" db="EMBL/GenBank/DDBJ databases">
        <title>Draft genome sequence of Hydrogenophaga sp. LPB0072.</title>
        <authorList>
            <person name="Shin S.-K."/>
            <person name="Yi H."/>
        </authorList>
    </citation>
    <scope>NUCLEOTIDE SEQUENCE [LARGE SCALE GENOMIC DNA]</scope>
    <source>
        <strain evidence="4 5">LPB0072</strain>
    </source>
</reference>
<feature type="transmembrane region" description="Helical" evidence="2">
    <location>
        <begin position="140"/>
        <end position="160"/>
    </location>
</feature>
<feature type="transmembrane region" description="Helical" evidence="2">
    <location>
        <begin position="254"/>
        <end position="274"/>
    </location>
</feature>
<name>A0A167GSK8_9BURK</name>
<dbReference type="RefSeq" id="WP_066095210.1">
    <property type="nucleotide sequence ID" value="NZ_CP017476.1"/>
</dbReference>
<evidence type="ECO:0000313" key="3">
    <source>
        <dbReference type="EMBL" id="AOW11732.1"/>
    </source>
</evidence>
<keyword evidence="5" id="KW-1185">Reference proteome</keyword>
<keyword evidence="2" id="KW-0472">Membrane</keyword>
<reference evidence="3 6" key="2">
    <citation type="submission" date="2016-10" db="EMBL/GenBank/DDBJ databases">
        <title>Hydorgenophaga sp. LPB0072 isolated from gastropod.</title>
        <authorList>
            <person name="Kim E."/>
            <person name="Yi H."/>
        </authorList>
    </citation>
    <scope>NUCLEOTIDE SEQUENCE [LARGE SCALE GENOMIC DNA]</scope>
    <source>
        <strain evidence="3 6">LPB0072</strain>
    </source>
</reference>
<dbReference type="Proteomes" id="UP000185680">
    <property type="component" value="Chromosome"/>
</dbReference>
<dbReference type="AlphaFoldDB" id="A0A167GSK8"/>
<sequence length="411" mass="43417">MQTGRVLSYGVLALPLSFAALPIYVHVPRFYEQVTGLDLAMLGGLLLIARLFDAFTDPWLGWLADRYSRPRMIAWALLPFTVGFVALLNPMLSHPALWLLGALLLTYLGFSAATVAYQAHGAGMTESPRVRTRLTAAREGFGLVGVLLAATLPTVLATDLSIGTARLSWVLIALLVPAAAWFFLQVQSAAVSGPIVQASPAPLLPSLQRVLNDGAFRRLLAVFLLSGIASALPATLFLFFVADVLLNEPVSGPLLGLYFLAGALSLPVWVALAGRWGRVRAWLLAMVLSVVAFAGAGLLGAGDVALFAVICVMSGLALGADLALPAAMAADLGERQKLSGACFGVWNFAAKLNLALAAGLALPLLALLSYVPGSGEGLPALRFAYAALPLVFKTLAAALLWRWRHDLETQP</sequence>
<dbReference type="Pfam" id="PF13347">
    <property type="entry name" value="MFS_2"/>
    <property type="match status" value="1"/>
</dbReference>
<keyword evidence="2" id="KW-0812">Transmembrane</keyword>
<protein>
    <submittedName>
        <fullName evidence="3">MFS transporter</fullName>
    </submittedName>
</protein>
<feature type="transmembrane region" description="Helical" evidence="2">
    <location>
        <begin position="166"/>
        <end position="184"/>
    </location>
</feature>
<dbReference type="PANTHER" id="PTHR11328:SF24">
    <property type="entry name" value="MAJOR FACILITATOR SUPERFAMILY (MFS) PROFILE DOMAIN-CONTAINING PROTEIN"/>
    <property type="match status" value="1"/>
</dbReference>
<dbReference type="Proteomes" id="UP000185657">
    <property type="component" value="Unassembled WGS sequence"/>
</dbReference>
<dbReference type="EMBL" id="CP017476">
    <property type="protein sequence ID" value="AOW11732.1"/>
    <property type="molecule type" value="Genomic_DNA"/>
</dbReference>
<dbReference type="InterPro" id="IPR039672">
    <property type="entry name" value="MFS_2"/>
</dbReference>
<feature type="transmembrane region" description="Helical" evidence="2">
    <location>
        <begin position="72"/>
        <end position="92"/>
    </location>
</feature>
<gene>
    <name evidence="3" type="ORF">LPB072_01535</name>
    <name evidence="4" type="ORF">LPB72_19800</name>
</gene>
<feature type="transmembrane region" description="Helical" evidence="2">
    <location>
        <begin position="98"/>
        <end position="119"/>
    </location>
</feature>
<dbReference type="EMBL" id="LVWD01000037">
    <property type="protein sequence ID" value="OAD39824.1"/>
    <property type="molecule type" value="Genomic_DNA"/>
</dbReference>
<dbReference type="OrthoDB" id="181905at2"/>
<dbReference type="GO" id="GO:0005886">
    <property type="term" value="C:plasma membrane"/>
    <property type="evidence" value="ECO:0007669"/>
    <property type="project" value="TreeGrafter"/>
</dbReference>
<evidence type="ECO:0000313" key="6">
    <source>
        <dbReference type="Proteomes" id="UP000185680"/>
    </source>
</evidence>
<dbReference type="SUPFAM" id="SSF103473">
    <property type="entry name" value="MFS general substrate transporter"/>
    <property type="match status" value="1"/>
</dbReference>
<dbReference type="KEGG" id="hyl:LPB072_01535"/>
<feature type="transmembrane region" description="Helical" evidence="2">
    <location>
        <begin position="7"/>
        <end position="27"/>
    </location>
</feature>
<feature type="transmembrane region" description="Helical" evidence="2">
    <location>
        <begin position="281"/>
        <end position="299"/>
    </location>
</feature>
<feature type="transmembrane region" description="Helical" evidence="2">
    <location>
        <begin position="39"/>
        <end position="60"/>
    </location>
</feature>
<evidence type="ECO:0000313" key="5">
    <source>
        <dbReference type="Proteomes" id="UP000185657"/>
    </source>
</evidence>
<dbReference type="InterPro" id="IPR036259">
    <property type="entry name" value="MFS_trans_sf"/>
</dbReference>
<dbReference type="PANTHER" id="PTHR11328">
    <property type="entry name" value="MAJOR FACILITATOR SUPERFAMILY DOMAIN-CONTAINING PROTEIN"/>
    <property type="match status" value="1"/>
</dbReference>
<dbReference type="STRING" id="1763535.LPB072_01535"/>
<evidence type="ECO:0000256" key="1">
    <source>
        <dbReference type="ARBA" id="ARBA00009617"/>
    </source>
</evidence>
<dbReference type="GO" id="GO:0008643">
    <property type="term" value="P:carbohydrate transport"/>
    <property type="evidence" value="ECO:0007669"/>
    <property type="project" value="InterPro"/>
</dbReference>
<comment type="similarity">
    <text evidence="1">Belongs to the sodium:galactoside symporter (TC 2.A.2) family.</text>
</comment>
<organism evidence="3 6">
    <name type="scientific">Hydrogenophaga crassostreae</name>
    <dbReference type="NCBI Taxonomy" id="1763535"/>
    <lineage>
        <taxon>Bacteria</taxon>
        <taxon>Pseudomonadati</taxon>
        <taxon>Pseudomonadota</taxon>
        <taxon>Betaproteobacteria</taxon>
        <taxon>Burkholderiales</taxon>
        <taxon>Comamonadaceae</taxon>
        <taxon>Hydrogenophaga</taxon>
    </lineage>
</organism>
<keyword evidence="2" id="KW-1133">Transmembrane helix</keyword>
<proteinExistence type="inferred from homology"/>
<feature type="transmembrane region" description="Helical" evidence="2">
    <location>
        <begin position="348"/>
        <end position="371"/>
    </location>
</feature>
<evidence type="ECO:0000256" key="2">
    <source>
        <dbReference type="SAM" id="Phobius"/>
    </source>
</evidence>
<accession>A0A167GSK8</accession>